<gene>
    <name evidence="1" type="ORF">D779_2065</name>
</gene>
<name>W9V673_9GAMM</name>
<reference evidence="1 2" key="1">
    <citation type="submission" date="2012-11" db="EMBL/GenBank/DDBJ databases">
        <title>Genome assembly of Thiorhodococcus sp. AK35.</title>
        <authorList>
            <person name="Nupur N."/>
            <person name="Khatri I."/>
            <person name="Subramanian S."/>
            <person name="Pinnaka A."/>
        </authorList>
    </citation>
    <scope>NUCLEOTIDE SEQUENCE [LARGE SCALE GENOMIC DNA]</scope>
    <source>
        <strain evidence="1 2">AK35</strain>
    </source>
</reference>
<evidence type="ECO:0000313" key="2">
    <source>
        <dbReference type="Proteomes" id="UP000019460"/>
    </source>
</evidence>
<sequence length="40" mass="4332">MWRYLKGGLILSAIENCSHHSRDVGWGYGAKATRGRLGGG</sequence>
<protein>
    <submittedName>
        <fullName evidence="1">Uncharacterized protein</fullName>
    </submittedName>
</protein>
<evidence type="ECO:0000313" key="1">
    <source>
        <dbReference type="EMBL" id="EXJ14859.1"/>
    </source>
</evidence>
<dbReference type="Proteomes" id="UP000019460">
    <property type="component" value="Unassembled WGS sequence"/>
</dbReference>
<keyword evidence="2" id="KW-1185">Reference proteome</keyword>
<dbReference type="EMBL" id="AONC01000035">
    <property type="protein sequence ID" value="EXJ14859.1"/>
    <property type="molecule type" value="Genomic_DNA"/>
</dbReference>
<dbReference type="AlphaFoldDB" id="W9V673"/>
<accession>W9V673</accession>
<proteinExistence type="predicted"/>
<comment type="caution">
    <text evidence="1">The sequence shown here is derived from an EMBL/GenBank/DDBJ whole genome shotgun (WGS) entry which is preliminary data.</text>
</comment>
<organism evidence="1 2">
    <name type="scientific">Imhoffiella purpurea</name>
    <dbReference type="NCBI Taxonomy" id="1249627"/>
    <lineage>
        <taxon>Bacteria</taxon>
        <taxon>Pseudomonadati</taxon>
        <taxon>Pseudomonadota</taxon>
        <taxon>Gammaproteobacteria</taxon>
        <taxon>Chromatiales</taxon>
        <taxon>Chromatiaceae</taxon>
        <taxon>Imhoffiella</taxon>
    </lineage>
</organism>